<evidence type="ECO:0000313" key="2">
    <source>
        <dbReference type="EMBL" id="OGY27307.1"/>
    </source>
</evidence>
<dbReference type="AlphaFoldDB" id="A0A1G1WJB4"/>
<evidence type="ECO:0000256" key="1">
    <source>
        <dbReference type="SAM" id="Phobius"/>
    </source>
</evidence>
<organism evidence="2 3">
    <name type="scientific">Candidatus Woykebacteria bacterium RBG_19FT_COMBO_43_10</name>
    <dbReference type="NCBI Taxonomy" id="1802598"/>
    <lineage>
        <taxon>Bacteria</taxon>
        <taxon>Candidatus Woykeibacteriota</taxon>
    </lineage>
</organism>
<protein>
    <submittedName>
        <fullName evidence="2">Uncharacterized protein</fullName>
    </submittedName>
</protein>
<keyword evidence="1" id="KW-0472">Membrane</keyword>
<dbReference type="Proteomes" id="UP000176645">
    <property type="component" value="Unassembled WGS sequence"/>
</dbReference>
<keyword evidence="1" id="KW-1133">Transmembrane helix</keyword>
<accession>A0A1G1WJB4</accession>
<evidence type="ECO:0000313" key="3">
    <source>
        <dbReference type="Proteomes" id="UP000176645"/>
    </source>
</evidence>
<feature type="transmembrane region" description="Helical" evidence="1">
    <location>
        <begin position="7"/>
        <end position="25"/>
    </location>
</feature>
<comment type="caution">
    <text evidence="2">The sequence shown here is derived from an EMBL/GenBank/DDBJ whole genome shotgun (WGS) entry which is preliminary data.</text>
</comment>
<gene>
    <name evidence="2" type="ORF">A2Z42_03600</name>
</gene>
<proteinExistence type="predicted"/>
<reference evidence="2 3" key="1">
    <citation type="journal article" date="2016" name="Nat. Commun.">
        <title>Thousands of microbial genomes shed light on interconnected biogeochemical processes in an aquifer system.</title>
        <authorList>
            <person name="Anantharaman K."/>
            <person name="Brown C.T."/>
            <person name="Hug L.A."/>
            <person name="Sharon I."/>
            <person name="Castelle C.J."/>
            <person name="Probst A.J."/>
            <person name="Thomas B.C."/>
            <person name="Singh A."/>
            <person name="Wilkins M.J."/>
            <person name="Karaoz U."/>
            <person name="Brodie E.L."/>
            <person name="Williams K.H."/>
            <person name="Hubbard S.S."/>
            <person name="Banfield J.F."/>
        </authorList>
    </citation>
    <scope>NUCLEOTIDE SEQUENCE [LARGE SCALE GENOMIC DNA]</scope>
</reference>
<dbReference type="EMBL" id="MHCU01000041">
    <property type="protein sequence ID" value="OGY27307.1"/>
    <property type="molecule type" value="Genomic_DNA"/>
</dbReference>
<sequence length="126" mass="13761">MSRKYKYIIGVLGILLLIGITLVWVDQNQDFFTDSADTSNTTTISEGRQLHLSDIDIALGSVNNDSAVLVIHKEGESGSTKRTVAIGDRFEIYGHTIEVKSMSKNTSFSLAPGSSNGQVKLLIDRE</sequence>
<name>A0A1G1WJB4_9BACT</name>
<keyword evidence="1" id="KW-0812">Transmembrane</keyword>